<evidence type="ECO:0000256" key="3">
    <source>
        <dbReference type="ARBA" id="ARBA00023163"/>
    </source>
</evidence>
<proteinExistence type="predicted"/>
<evidence type="ECO:0000313" key="8">
    <source>
        <dbReference type="Proteomes" id="UP000663801"/>
    </source>
</evidence>
<evidence type="ECO:0000256" key="4">
    <source>
        <dbReference type="PROSITE-ProRule" id="PRU00335"/>
    </source>
</evidence>
<keyword evidence="2 4" id="KW-0238">DNA-binding</keyword>
<dbReference type="RefSeq" id="WP_205257758.1">
    <property type="nucleotide sequence ID" value="NZ_BAAAPV010000005.1"/>
</dbReference>
<dbReference type="Pfam" id="PF00440">
    <property type="entry name" value="TetR_N"/>
    <property type="match status" value="1"/>
</dbReference>
<gene>
    <name evidence="7" type="ORF">JL107_14370</name>
</gene>
<evidence type="ECO:0000256" key="2">
    <source>
        <dbReference type="ARBA" id="ARBA00023125"/>
    </source>
</evidence>
<dbReference type="AlphaFoldDB" id="A0A938YMW7"/>
<dbReference type="SUPFAM" id="SSF46689">
    <property type="entry name" value="Homeodomain-like"/>
    <property type="match status" value="1"/>
</dbReference>
<keyword evidence="1" id="KW-0805">Transcription regulation</keyword>
<reference evidence="7" key="1">
    <citation type="submission" date="2021-01" db="EMBL/GenBank/DDBJ databases">
        <title>KCTC 19127 draft genome.</title>
        <authorList>
            <person name="An D."/>
        </authorList>
    </citation>
    <scope>NUCLEOTIDE SEQUENCE</scope>
    <source>
        <strain evidence="7">KCTC 19127</strain>
    </source>
</reference>
<evidence type="ECO:0000256" key="5">
    <source>
        <dbReference type="SAM" id="MobiDB-lite"/>
    </source>
</evidence>
<dbReference type="InterPro" id="IPR036271">
    <property type="entry name" value="Tet_transcr_reg_TetR-rel_C_sf"/>
</dbReference>
<dbReference type="GO" id="GO:0003677">
    <property type="term" value="F:DNA binding"/>
    <property type="evidence" value="ECO:0007669"/>
    <property type="project" value="UniProtKB-UniRule"/>
</dbReference>
<comment type="caution">
    <text evidence="7">The sequence shown here is derived from an EMBL/GenBank/DDBJ whole genome shotgun (WGS) entry which is preliminary data.</text>
</comment>
<dbReference type="Proteomes" id="UP000663801">
    <property type="component" value="Unassembled WGS sequence"/>
</dbReference>
<accession>A0A938YMW7</accession>
<sequence length="245" mass="26617">MGPPPEDRRGSDGGTARSAGRERLSRERIVTTTIDLIEDSGLRAFTMAAVAERLSVQTMALYPYTGSREQLLDAVVAAVLVEVLPGDEVEHDPDWESFLRRSAHGIRHMALTHPQIFPLVATRPPEAPWVRPPLRSLDWMESFIATLRGFGFSAEATVAVYRSFASFLLGHLLLEVVGLGVDAAPVEPGEAPEPEAAQDLTGYPTLADMEAPMREDRSQPVFDAALADLIARVEAFGTTAVIDAQ</sequence>
<keyword evidence="3" id="KW-0804">Transcription</keyword>
<name>A0A938YMW7_9ACTN</name>
<feature type="region of interest" description="Disordered" evidence="5">
    <location>
        <begin position="1"/>
        <end position="24"/>
    </location>
</feature>
<feature type="domain" description="HTH tetR-type" evidence="6">
    <location>
        <begin position="23"/>
        <end position="83"/>
    </location>
</feature>
<feature type="compositionally biased region" description="Basic and acidic residues" evidence="5">
    <location>
        <begin position="1"/>
        <end position="11"/>
    </location>
</feature>
<evidence type="ECO:0000259" key="6">
    <source>
        <dbReference type="PROSITE" id="PS50977"/>
    </source>
</evidence>
<dbReference type="InterPro" id="IPR004111">
    <property type="entry name" value="Repressor_TetR_C"/>
</dbReference>
<dbReference type="Gene3D" id="1.10.357.10">
    <property type="entry name" value="Tetracycline Repressor, domain 2"/>
    <property type="match status" value="1"/>
</dbReference>
<evidence type="ECO:0000313" key="7">
    <source>
        <dbReference type="EMBL" id="MBM9477633.1"/>
    </source>
</evidence>
<keyword evidence="8" id="KW-1185">Reference proteome</keyword>
<organism evidence="7 8">
    <name type="scientific">Nakamurella flavida</name>
    <dbReference type="NCBI Taxonomy" id="363630"/>
    <lineage>
        <taxon>Bacteria</taxon>
        <taxon>Bacillati</taxon>
        <taxon>Actinomycetota</taxon>
        <taxon>Actinomycetes</taxon>
        <taxon>Nakamurellales</taxon>
        <taxon>Nakamurellaceae</taxon>
        <taxon>Nakamurella</taxon>
    </lineage>
</organism>
<dbReference type="InterPro" id="IPR009057">
    <property type="entry name" value="Homeodomain-like_sf"/>
</dbReference>
<dbReference type="EMBL" id="JAERWL010000012">
    <property type="protein sequence ID" value="MBM9477633.1"/>
    <property type="molecule type" value="Genomic_DNA"/>
</dbReference>
<evidence type="ECO:0000256" key="1">
    <source>
        <dbReference type="ARBA" id="ARBA00023015"/>
    </source>
</evidence>
<dbReference type="SUPFAM" id="SSF48498">
    <property type="entry name" value="Tetracyclin repressor-like, C-terminal domain"/>
    <property type="match status" value="1"/>
</dbReference>
<dbReference type="PROSITE" id="PS50977">
    <property type="entry name" value="HTH_TETR_2"/>
    <property type="match status" value="1"/>
</dbReference>
<dbReference type="Pfam" id="PF02909">
    <property type="entry name" value="TetR_C_1"/>
    <property type="match status" value="1"/>
</dbReference>
<feature type="DNA-binding region" description="H-T-H motif" evidence="4">
    <location>
        <begin position="46"/>
        <end position="65"/>
    </location>
</feature>
<dbReference type="GO" id="GO:0045892">
    <property type="term" value="P:negative regulation of DNA-templated transcription"/>
    <property type="evidence" value="ECO:0007669"/>
    <property type="project" value="InterPro"/>
</dbReference>
<dbReference type="Gene3D" id="1.10.10.60">
    <property type="entry name" value="Homeodomain-like"/>
    <property type="match status" value="1"/>
</dbReference>
<dbReference type="InterPro" id="IPR001647">
    <property type="entry name" value="HTH_TetR"/>
</dbReference>
<protein>
    <submittedName>
        <fullName evidence="7">TetR/AcrR family transcriptional regulator C-terminal domain-containing protein</fullName>
    </submittedName>
</protein>